<evidence type="ECO:0000313" key="1">
    <source>
        <dbReference type="EMBL" id="TFK95892.1"/>
    </source>
</evidence>
<accession>A0A5C3Q1P5</accession>
<gene>
    <name evidence="1" type="ORF">BDV98DRAFT_345412</name>
</gene>
<sequence length="252" mass="28826">MLWSRCIVNWYLVISRSLDQSWEGQCMNIARCVVPLDFNSLKDMKTFVLICAYHLLCPALDMTRLERHDPALEGSAPPYESWFDTAVKYQFDILSILAENYELTVNGEVVQLVDGFAADAIFHLAAVILVMYEHVFRDIQETAKCSRPAKRARIDDQSKGPKNLTEESEKFLVTPDILKHELIRSLRHANTGKKQGILKPGAKLGTPGTLSLNLLVEDYRRRWDDRSKPFPVAEWWEGGVSALLWQRRCSLS</sequence>
<protein>
    <submittedName>
        <fullName evidence="1">Uncharacterized protein</fullName>
    </submittedName>
</protein>
<dbReference type="AlphaFoldDB" id="A0A5C3Q1P5"/>
<name>A0A5C3Q1P5_9AGAR</name>
<reference evidence="1 2" key="1">
    <citation type="journal article" date="2019" name="Nat. Ecol. Evol.">
        <title>Megaphylogeny resolves global patterns of mushroom evolution.</title>
        <authorList>
            <person name="Varga T."/>
            <person name="Krizsan K."/>
            <person name="Foldi C."/>
            <person name="Dima B."/>
            <person name="Sanchez-Garcia M."/>
            <person name="Sanchez-Ramirez S."/>
            <person name="Szollosi G.J."/>
            <person name="Szarkandi J.G."/>
            <person name="Papp V."/>
            <person name="Albert L."/>
            <person name="Andreopoulos W."/>
            <person name="Angelini C."/>
            <person name="Antonin V."/>
            <person name="Barry K.W."/>
            <person name="Bougher N.L."/>
            <person name="Buchanan P."/>
            <person name="Buyck B."/>
            <person name="Bense V."/>
            <person name="Catcheside P."/>
            <person name="Chovatia M."/>
            <person name="Cooper J."/>
            <person name="Damon W."/>
            <person name="Desjardin D."/>
            <person name="Finy P."/>
            <person name="Geml J."/>
            <person name="Haridas S."/>
            <person name="Hughes K."/>
            <person name="Justo A."/>
            <person name="Karasinski D."/>
            <person name="Kautmanova I."/>
            <person name="Kiss B."/>
            <person name="Kocsube S."/>
            <person name="Kotiranta H."/>
            <person name="LaButti K.M."/>
            <person name="Lechner B.E."/>
            <person name="Liimatainen K."/>
            <person name="Lipzen A."/>
            <person name="Lukacs Z."/>
            <person name="Mihaltcheva S."/>
            <person name="Morgado L.N."/>
            <person name="Niskanen T."/>
            <person name="Noordeloos M.E."/>
            <person name="Ohm R.A."/>
            <person name="Ortiz-Santana B."/>
            <person name="Ovrebo C."/>
            <person name="Racz N."/>
            <person name="Riley R."/>
            <person name="Savchenko A."/>
            <person name="Shiryaev A."/>
            <person name="Soop K."/>
            <person name="Spirin V."/>
            <person name="Szebenyi C."/>
            <person name="Tomsovsky M."/>
            <person name="Tulloss R.E."/>
            <person name="Uehling J."/>
            <person name="Grigoriev I.V."/>
            <person name="Vagvolgyi C."/>
            <person name="Papp T."/>
            <person name="Martin F.M."/>
            <person name="Miettinen O."/>
            <person name="Hibbett D.S."/>
            <person name="Nagy L.G."/>
        </authorList>
    </citation>
    <scope>NUCLEOTIDE SEQUENCE [LARGE SCALE GENOMIC DNA]</scope>
    <source>
        <strain evidence="1 2">CBS 309.79</strain>
    </source>
</reference>
<evidence type="ECO:0000313" key="2">
    <source>
        <dbReference type="Proteomes" id="UP000305067"/>
    </source>
</evidence>
<dbReference type="EMBL" id="ML178871">
    <property type="protein sequence ID" value="TFK95892.1"/>
    <property type="molecule type" value="Genomic_DNA"/>
</dbReference>
<proteinExistence type="predicted"/>
<organism evidence="1 2">
    <name type="scientific">Pterulicium gracile</name>
    <dbReference type="NCBI Taxonomy" id="1884261"/>
    <lineage>
        <taxon>Eukaryota</taxon>
        <taxon>Fungi</taxon>
        <taxon>Dikarya</taxon>
        <taxon>Basidiomycota</taxon>
        <taxon>Agaricomycotina</taxon>
        <taxon>Agaricomycetes</taxon>
        <taxon>Agaricomycetidae</taxon>
        <taxon>Agaricales</taxon>
        <taxon>Pleurotineae</taxon>
        <taxon>Pterulaceae</taxon>
        <taxon>Pterulicium</taxon>
    </lineage>
</organism>
<dbReference type="Proteomes" id="UP000305067">
    <property type="component" value="Unassembled WGS sequence"/>
</dbReference>
<keyword evidence="2" id="KW-1185">Reference proteome</keyword>